<protein>
    <submittedName>
        <fullName evidence="1">Uncharacterized protein</fullName>
    </submittedName>
</protein>
<evidence type="ECO:0000313" key="1">
    <source>
        <dbReference type="EMBL" id="APU68346.1"/>
    </source>
</evidence>
<reference evidence="1 2" key="1">
    <citation type="submission" date="2016-07" db="EMBL/GenBank/DDBJ databases">
        <title>Multi-omics approach to identify versatile polysaccharide utilization systems of a marine flavobacterium Gramella flava.</title>
        <authorList>
            <person name="Tang K."/>
        </authorList>
    </citation>
    <scope>NUCLEOTIDE SEQUENCE [LARGE SCALE GENOMIC DNA]</scope>
    <source>
        <strain evidence="1 2">JLT2011</strain>
    </source>
</reference>
<dbReference type="AlphaFoldDB" id="A0A1L7I429"/>
<sequence>MILNLRKVLLASMTLLVFSCAEDTSEKYAEYEKLFQQVLEVHDEVMPKMGDLPGLEQQLQKIADTSANPRIYLEAEKQLERSDSLMMGWMHSFSDEFVKKKPSVKKMSNQEIQQEIDALQAELKKVRRMEDEISASLINAQELVR</sequence>
<gene>
    <name evidence="1" type="ORF">GRFL_1622</name>
</gene>
<evidence type="ECO:0000313" key="2">
    <source>
        <dbReference type="Proteomes" id="UP000186230"/>
    </source>
</evidence>
<organism evidence="1 2">
    <name type="scientific">Christiangramia flava JLT2011</name>
    <dbReference type="NCBI Taxonomy" id="1229726"/>
    <lineage>
        <taxon>Bacteria</taxon>
        <taxon>Pseudomonadati</taxon>
        <taxon>Bacteroidota</taxon>
        <taxon>Flavobacteriia</taxon>
        <taxon>Flavobacteriales</taxon>
        <taxon>Flavobacteriaceae</taxon>
        <taxon>Christiangramia</taxon>
    </lineage>
</organism>
<proteinExistence type="predicted"/>
<keyword evidence="2" id="KW-1185">Reference proteome</keyword>
<dbReference type="EMBL" id="CP016359">
    <property type="protein sequence ID" value="APU68346.1"/>
    <property type="molecule type" value="Genomic_DNA"/>
</dbReference>
<dbReference type="KEGG" id="gfl:GRFL_1622"/>
<dbReference type="STRING" id="1229726.GRFL_1622"/>
<name>A0A1L7I429_9FLAO</name>
<dbReference type="PROSITE" id="PS51257">
    <property type="entry name" value="PROKAR_LIPOPROTEIN"/>
    <property type="match status" value="1"/>
</dbReference>
<dbReference type="Proteomes" id="UP000186230">
    <property type="component" value="Chromosome"/>
</dbReference>
<accession>A0A1L7I429</accession>